<dbReference type="EMBL" id="JBHFFA010000007">
    <property type="protein sequence ID" value="KAL2612426.1"/>
    <property type="molecule type" value="Genomic_DNA"/>
</dbReference>
<reference evidence="2 3" key="1">
    <citation type="submission" date="2024-09" db="EMBL/GenBank/DDBJ databases">
        <title>Chromosome-scale assembly of Riccia fluitans.</title>
        <authorList>
            <person name="Paukszto L."/>
            <person name="Sawicki J."/>
            <person name="Karawczyk K."/>
            <person name="Piernik-Szablinska J."/>
            <person name="Szczecinska M."/>
            <person name="Mazdziarz M."/>
        </authorList>
    </citation>
    <scope>NUCLEOTIDE SEQUENCE [LARGE SCALE GENOMIC DNA]</scope>
    <source>
        <strain evidence="2">Rf_01</strain>
        <tissue evidence="2">Aerial parts of the thallus</tissue>
    </source>
</reference>
<feature type="compositionally biased region" description="Low complexity" evidence="1">
    <location>
        <begin position="79"/>
        <end position="93"/>
    </location>
</feature>
<keyword evidence="3" id="KW-1185">Reference proteome</keyword>
<gene>
    <name evidence="2" type="ORF">R1flu_024118</name>
</gene>
<evidence type="ECO:0000313" key="2">
    <source>
        <dbReference type="EMBL" id="KAL2612426.1"/>
    </source>
</evidence>
<organism evidence="2 3">
    <name type="scientific">Riccia fluitans</name>
    <dbReference type="NCBI Taxonomy" id="41844"/>
    <lineage>
        <taxon>Eukaryota</taxon>
        <taxon>Viridiplantae</taxon>
        <taxon>Streptophyta</taxon>
        <taxon>Embryophyta</taxon>
        <taxon>Marchantiophyta</taxon>
        <taxon>Marchantiopsida</taxon>
        <taxon>Marchantiidae</taxon>
        <taxon>Marchantiales</taxon>
        <taxon>Ricciaceae</taxon>
        <taxon>Riccia</taxon>
    </lineage>
</organism>
<evidence type="ECO:0000256" key="1">
    <source>
        <dbReference type="SAM" id="MobiDB-lite"/>
    </source>
</evidence>
<name>A0ABD1XTZ8_9MARC</name>
<evidence type="ECO:0000313" key="3">
    <source>
        <dbReference type="Proteomes" id="UP001605036"/>
    </source>
</evidence>
<sequence length="134" mass="14072">MKPGLLFESPSYEACLKDLLVNPVAGCAIVVELENTECISGIAGTYKTLSIFTSPSGSWKMTSPLPFTESPESRYQEGSPSSRASTSSAASKSSLARSVLELAGSTGGDHTGDMARSVDCLSVQCSITFFVSFL</sequence>
<accession>A0ABD1XTZ8</accession>
<dbReference type="Proteomes" id="UP001605036">
    <property type="component" value="Unassembled WGS sequence"/>
</dbReference>
<comment type="caution">
    <text evidence="2">The sequence shown here is derived from an EMBL/GenBank/DDBJ whole genome shotgun (WGS) entry which is preliminary data.</text>
</comment>
<dbReference type="AlphaFoldDB" id="A0ABD1XTZ8"/>
<protein>
    <submittedName>
        <fullName evidence="2">Uncharacterized protein</fullName>
    </submittedName>
</protein>
<feature type="region of interest" description="Disordered" evidence="1">
    <location>
        <begin position="55"/>
        <end position="93"/>
    </location>
</feature>
<proteinExistence type="predicted"/>